<dbReference type="PROSITE" id="PS50977">
    <property type="entry name" value="HTH_TETR_2"/>
    <property type="match status" value="1"/>
</dbReference>
<evidence type="ECO:0000256" key="1">
    <source>
        <dbReference type="ARBA" id="ARBA00023015"/>
    </source>
</evidence>
<evidence type="ECO:0000256" key="4">
    <source>
        <dbReference type="PROSITE-ProRule" id="PRU00335"/>
    </source>
</evidence>
<feature type="DNA-binding region" description="H-T-H motif" evidence="4">
    <location>
        <begin position="38"/>
        <end position="57"/>
    </location>
</feature>
<evidence type="ECO:0000313" key="7">
    <source>
        <dbReference type="Proteomes" id="UP000093985"/>
    </source>
</evidence>
<comment type="caution">
    <text evidence="6">The sequence shown here is derived from an EMBL/GenBank/DDBJ whole genome shotgun (WGS) entry which is preliminary data.</text>
</comment>
<keyword evidence="3" id="KW-0804">Transcription</keyword>
<dbReference type="GO" id="GO:0000976">
    <property type="term" value="F:transcription cis-regulatory region binding"/>
    <property type="evidence" value="ECO:0007669"/>
    <property type="project" value="TreeGrafter"/>
</dbReference>
<evidence type="ECO:0000256" key="2">
    <source>
        <dbReference type="ARBA" id="ARBA00023125"/>
    </source>
</evidence>
<dbReference type="AlphaFoldDB" id="A0A1A2EAN7"/>
<dbReference type="InterPro" id="IPR050109">
    <property type="entry name" value="HTH-type_TetR-like_transc_reg"/>
</dbReference>
<dbReference type="PANTHER" id="PTHR30055">
    <property type="entry name" value="HTH-TYPE TRANSCRIPTIONAL REGULATOR RUTR"/>
    <property type="match status" value="1"/>
</dbReference>
<protein>
    <recommendedName>
        <fullName evidence="5">HTH tetR-type domain-containing protein</fullName>
    </recommendedName>
</protein>
<feature type="domain" description="HTH tetR-type" evidence="5">
    <location>
        <begin position="15"/>
        <end position="75"/>
    </location>
</feature>
<organism evidence="6 7">
    <name type="scientific">Mycolicibacter sinensis (strain JDM601)</name>
    <name type="common">Mycobacterium sinense</name>
    <dbReference type="NCBI Taxonomy" id="875328"/>
    <lineage>
        <taxon>Bacteria</taxon>
        <taxon>Bacillati</taxon>
        <taxon>Actinomycetota</taxon>
        <taxon>Actinomycetes</taxon>
        <taxon>Mycobacteriales</taxon>
        <taxon>Mycobacteriaceae</taxon>
        <taxon>Mycolicibacter</taxon>
    </lineage>
</organism>
<sequence length="202" mass="22005">MSQTTNAVAGRPRDPMLEQRVRDAAVQLYGRVGWAGFSIDAVAREARVGKSSIYLRWSDNTALLLDTLQARIEVPYDVDTGSVRGDLLAIAGSIFELLTGDAGDALLRLSAEGRLVPELAPRWEDFMTGNVTAMRNITRRAIARNDLPAGTPMTLFLDALFGGLLMHCLATPPSRMAKLAKESDSYTEGLVDLVLTAVTRRQ</sequence>
<proteinExistence type="predicted"/>
<accession>A0A1A2EAN7</accession>
<dbReference type="InterPro" id="IPR009057">
    <property type="entry name" value="Homeodomain-like_sf"/>
</dbReference>
<dbReference type="InterPro" id="IPR011075">
    <property type="entry name" value="TetR_C"/>
</dbReference>
<dbReference type="Pfam" id="PF00440">
    <property type="entry name" value="TetR_N"/>
    <property type="match status" value="1"/>
</dbReference>
<evidence type="ECO:0000259" key="5">
    <source>
        <dbReference type="PROSITE" id="PS50977"/>
    </source>
</evidence>
<dbReference type="Gene3D" id="1.10.357.10">
    <property type="entry name" value="Tetracycline Repressor, domain 2"/>
    <property type="match status" value="1"/>
</dbReference>
<evidence type="ECO:0000313" key="6">
    <source>
        <dbReference type="EMBL" id="OBG03218.1"/>
    </source>
</evidence>
<name>A0A1A2EAN7_MYCSD</name>
<dbReference type="InterPro" id="IPR036271">
    <property type="entry name" value="Tet_transcr_reg_TetR-rel_C_sf"/>
</dbReference>
<dbReference type="RefSeq" id="WP_064856242.1">
    <property type="nucleotide sequence ID" value="NZ_LZIM01000053.1"/>
</dbReference>
<reference evidence="7" key="1">
    <citation type="submission" date="2016-06" db="EMBL/GenBank/DDBJ databases">
        <authorList>
            <person name="Sutton G."/>
            <person name="Brinkac L."/>
            <person name="Sanka R."/>
            <person name="Adams M."/>
            <person name="Lau E."/>
            <person name="Mehaffy C."/>
            <person name="Tameris M."/>
            <person name="Hatherill M."/>
            <person name="Hanekom W."/>
            <person name="Mahomed H."/>
            <person name="Mcshane H."/>
        </authorList>
    </citation>
    <scope>NUCLEOTIDE SEQUENCE [LARGE SCALE GENOMIC DNA]</scope>
    <source>
        <strain evidence="7">852014-51077_SCH5608930-a</strain>
    </source>
</reference>
<evidence type="ECO:0000256" key="3">
    <source>
        <dbReference type="ARBA" id="ARBA00023163"/>
    </source>
</evidence>
<dbReference type="GO" id="GO:0003700">
    <property type="term" value="F:DNA-binding transcription factor activity"/>
    <property type="evidence" value="ECO:0007669"/>
    <property type="project" value="TreeGrafter"/>
</dbReference>
<dbReference type="Proteomes" id="UP000093985">
    <property type="component" value="Unassembled WGS sequence"/>
</dbReference>
<dbReference type="Pfam" id="PF16859">
    <property type="entry name" value="TetR_C_11"/>
    <property type="match status" value="1"/>
</dbReference>
<dbReference type="InterPro" id="IPR001647">
    <property type="entry name" value="HTH_TetR"/>
</dbReference>
<dbReference type="SUPFAM" id="SSF46689">
    <property type="entry name" value="Homeodomain-like"/>
    <property type="match status" value="1"/>
</dbReference>
<dbReference type="Gene3D" id="1.10.10.60">
    <property type="entry name" value="Homeodomain-like"/>
    <property type="match status" value="1"/>
</dbReference>
<dbReference type="EMBL" id="LZIN01000075">
    <property type="protein sequence ID" value="OBG03218.1"/>
    <property type="molecule type" value="Genomic_DNA"/>
</dbReference>
<gene>
    <name evidence="6" type="ORF">A5771_14130</name>
</gene>
<keyword evidence="2 4" id="KW-0238">DNA-binding</keyword>
<dbReference type="PANTHER" id="PTHR30055:SF148">
    <property type="entry name" value="TETR-FAMILY TRANSCRIPTIONAL REGULATOR"/>
    <property type="match status" value="1"/>
</dbReference>
<keyword evidence="1" id="KW-0805">Transcription regulation</keyword>
<dbReference type="SUPFAM" id="SSF48498">
    <property type="entry name" value="Tetracyclin repressor-like, C-terminal domain"/>
    <property type="match status" value="1"/>
</dbReference>